<protein>
    <submittedName>
        <fullName evidence="4">Alpha/beta-hydrolase</fullName>
    </submittedName>
</protein>
<keyword evidence="1" id="KW-0378">Hydrolase</keyword>
<reference evidence="4" key="1">
    <citation type="submission" date="2020-11" db="EMBL/GenBank/DDBJ databases">
        <authorList>
            <consortium name="DOE Joint Genome Institute"/>
            <person name="Ahrendt S."/>
            <person name="Riley R."/>
            <person name="Andreopoulos W."/>
            <person name="Labutti K."/>
            <person name="Pangilinan J."/>
            <person name="Ruiz-Duenas F.J."/>
            <person name="Barrasa J.M."/>
            <person name="Sanchez-Garcia M."/>
            <person name="Camarero S."/>
            <person name="Miyauchi S."/>
            <person name="Serrano A."/>
            <person name="Linde D."/>
            <person name="Babiker R."/>
            <person name="Drula E."/>
            <person name="Ayuso-Fernandez I."/>
            <person name="Pacheco R."/>
            <person name="Padilla G."/>
            <person name="Ferreira P."/>
            <person name="Barriuso J."/>
            <person name="Kellner H."/>
            <person name="Castanera R."/>
            <person name="Alfaro M."/>
            <person name="Ramirez L."/>
            <person name="Pisabarro A.G."/>
            <person name="Kuo A."/>
            <person name="Tritt A."/>
            <person name="Lipzen A."/>
            <person name="He G."/>
            <person name="Yan M."/>
            <person name="Ng V."/>
            <person name="Cullen D."/>
            <person name="Martin F."/>
            <person name="Rosso M.-N."/>
            <person name="Henrissat B."/>
            <person name="Hibbett D."/>
            <person name="Martinez A.T."/>
            <person name="Grigoriev I.V."/>
        </authorList>
    </citation>
    <scope>NUCLEOTIDE SEQUENCE</scope>
    <source>
        <strain evidence="4">CBS 506.95</strain>
    </source>
</reference>
<proteinExistence type="inferred from homology"/>
<dbReference type="InterPro" id="IPR029058">
    <property type="entry name" value="AB_hydrolase_fold"/>
</dbReference>
<evidence type="ECO:0000259" key="3">
    <source>
        <dbReference type="Pfam" id="PF00561"/>
    </source>
</evidence>
<dbReference type="InterPro" id="IPR000639">
    <property type="entry name" value="Epox_hydrolase-like"/>
</dbReference>
<dbReference type="OrthoDB" id="408373at2759"/>
<dbReference type="Gene3D" id="3.40.50.1820">
    <property type="entry name" value="alpha/beta hydrolase"/>
    <property type="match status" value="1"/>
</dbReference>
<organism evidence="4 5">
    <name type="scientific">Crepidotus variabilis</name>
    <dbReference type="NCBI Taxonomy" id="179855"/>
    <lineage>
        <taxon>Eukaryota</taxon>
        <taxon>Fungi</taxon>
        <taxon>Dikarya</taxon>
        <taxon>Basidiomycota</taxon>
        <taxon>Agaricomycotina</taxon>
        <taxon>Agaricomycetes</taxon>
        <taxon>Agaricomycetidae</taxon>
        <taxon>Agaricales</taxon>
        <taxon>Agaricineae</taxon>
        <taxon>Crepidotaceae</taxon>
        <taxon>Crepidotus</taxon>
    </lineage>
</organism>
<comment type="similarity">
    <text evidence="2">Belongs to the AB hydrolase superfamily. Epoxide hydrolase family.</text>
</comment>
<gene>
    <name evidence="4" type="ORF">CPB83DRAFT_598033</name>
</gene>
<evidence type="ECO:0000256" key="1">
    <source>
        <dbReference type="ARBA" id="ARBA00022801"/>
    </source>
</evidence>
<evidence type="ECO:0000256" key="2">
    <source>
        <dbReference type="ARBA" id="ARBA00038334"/>
    </source>
</evidence>
<keyword evidence="5" id="KW-1185">Reference proteome</keyword>
<dbReference type="PANTHER" id="PTHR43329">
    <property type="entry name" value="EPOXIDE HYDROLASE"/>
    <property type="match status" value="1"/>
</dbReference>
<evidence type="ECO:0000313" key="5">
    <source>
        <dbReference type="Proteomes" id="UP000807306"/>
    </source>
</evidence>
<dbReference type="SUPFAM" id="SSF53474">
    <property type="entry name" value="alpha/beta-Hydrolases"/>
    <property type="match status" value="1"/>
</dbReference>
<name>A0A9P6E940_9AGAR</name>
<feature type="domain" description="AB hydrolase-1" evidence="3">
    <location>
        <begin position="30"/>
        <end position="308"/>
    </location>
</feature>
<accession>A0A9P6E940</accession>
<evidence type="ECO:0000313" key="4">
    <source>
        <dbReference type="EMBL" id="KAF9524730.1"/>
    </source>
</evidence>
<dbReference type="Pfam" id="PF00561">
    <property type="entry name" value="Abhydrolase_1"/>
    <property type="match status" value="1"/>
</dbReference>
<dbReference type="Proteomes" id="UP000807306">
    <property type="component" value="Unassembled WGS sequence"/>
</dbReference>
<dbReference type="PRINTS" id="PR00412">
    <property type="entry name" value="EPOXHYDRLASE"/>
</dbReference>
<dbReference type="EMBL" id="MU157894">
    <property type="protein sequence ID" value="KAF9524730.1"/>
    <property type="molecule type" value="Genomic_DNA"/>
</dbReference>
<comment type="caution">
    <text evidence="4">The sequence shown here is derived from an EMBL/GenBank/DDBJ whole genome shotgun (WGS) entry which is preliminary data.</text>
</comment>
<dbReference type="AlphaFoldDB" id="A0A9P6E940"/>
<dbReference type="InterPro" id="IPR000073">
    <property type="entry name" value="AB_hydrolase_1"/>
</dbReference>
<dbReference type="GO" id="GO:0016787">
    <property type="term" value="F:hydrolase activity"/>
    <property type="evidence" value="ECO:0007669"/>
    <property type="project" value="UniProtKB-KW"/>
</dbReference>
<sequence>MDSKDYQQVETTRGLQYSVYYVKATSQATTLVLLHGFPNSSYDWRYQVDFFTKLGYGVIVPDLLGYGGTDKPLDPALYATSLVARDIVDVIDQLKVEGSLVAIGHDWGSRVAGRLANNHEDRFAAFGFLTVGYQPPNTTLTFQELQESAKKIFGRDLTGYAVFFAEEDAAEVILKHYDAFWDCLLAFEPDTIKQITPIGGFRSYLAKDPSIPLPKYLTPEEAEITKQRFRDTGLKAPLHWYKTMTADIDMKADSKIPKENYHIHKPAFYACALNDAVAIPAFFEATSKQYISQLTVHKYEATHWVHWEKREEVNRDLLSWLESSRL</sequence>